<proteinExistence type="predicted"/>
<accession>A0A813LC26</accession>
<feature type="non-terminal residue" evidence="2">
    <location>
        <position position="431"/>
    </location>
</feature>
<name>A0A813LC26_POLGL</name>
<organism evidence="2 3">
    <name type="scientific">Polarella glacialis</name>
    <name type="common">Dinoflagellate</name>
    <dbReference type="NCBI Taxonomy" id="89957"/>
    <lineage>
        <taxon>Eukaryota</taxon>
        <taxon>Sar</taxon>
        <taxon>Alveolata</taxon>
        <taxon>Dinophyceae</taxon>
        <taxon>Suessiales</taxon>
        <taxon>Suessiaceae</taxon>
        <taxon>Polarella</taxon>
    </lineage>
</organism>
<gene>
    <name evidence="2" type="ORF">PGLA2088_LOCUS41669</name>
</gene>
<comment type="caution">
    <text evidence="2">The sequence shown here is derived from an EMBL/GenBank/DDBJ whole genome shotgun (WGS) entry which is preliminary data.</text>
</comment>
<evidence type="ECO:0000256" key="1">
    <source>
        <dbReference type="SAM" id="MobiDB-lite"/>
    </source>
</evidence>
<sequence>AMDMAVLRRPSDAEFAAIAADAKVVSQALANAALGATLASKAVSEASGIGGTAAADFIDVVQLPSALGEAPSKRPSTAEIASLAADAEAFSQALEEAASKRPSTADIASLATDAKAVSQALASVVFNASSKSGASGAASEPFNLGWSFAGTETADAIDVSMLPEDEAPLSLHFHELDFKKVDHAAFRDELLDGFRSLGYPEEKVTKLHVTLREGSVIADIRGPLDCLQHLKAMPMNSLQVMGSWAVVRMPGMEELGLPETSQKRSLTGISGISDDSKAGSYVEENMASAIVTGFMRTTSPQASPQASPQELRLPEKSQQRSLTGISRISDDSKAGSYVEENMASAIVGRPRFTLGHSCQCCCCEGHVLKRAAVVANLSQCRCSRSCVICRKLLRCAWLFALGFRSLWCPCATSRTEPARSWCALCMKLHLR</sequence>
<dbReference type="EMBL" id="CAJNNW010033942">
    <property type="protein sequence ID" value="CAE8721006.1"/>
    <property type="molecule type" value="Genomic_DNA"/>
</dbReference>
<evidence type="ECO:0000313" key="2">
    <source>
        <dbReference type="EMBL" id="CAE8721006.1"/>
    </source>
</evidence>
<evidence type="ECO:0000313" key="3">
    <source>
        <dbReference type="Proteomes" id="UP000626109"/>
    </source>
</evidence>
<feature type="compositionally biased region" description="Polar residues" evidence="1">
    <location>
        <begin position="298"/>
        <end position="308"/>
    </location>
</feature>
<reference evidence="2" key="1">
    <citation type="submission" date="2021-02" db="EMBL/GenBank/DDBJ databases">
        <authorList>
            <person name="Dougan E. K."/>
            <person name="Rhodes N."/>
            <person name="Thang M."/>
            <person name="Chan C."/>
        </authorList>
    </citation>
    <scope>NUCLEOTIDE SEQUENCE</scope>
</reference>
<dbReference type="Proteomes" id="UP000626109">
    <property type="component" value="Unassembled WGS sequence"/>
</dbReference>
<dbReference type="AlphaFoldDB" id="A0A813LC26"/>
<protein>
    <submittedName>
        <fullName evidence="2">Uncharacterized protein</fullName>
    </submittedName>
</protein>
<feature type="region of interest" description="Disordered" evidence="1">
    <location>
        <begin position="298"/>
        <end position="324"/>
    </location>
</feature>